<dbReference type="PROSITE" id="PS50086">
    <property type="entry name" value="TBC_RABGAP"/>
    <property type="match status" value="1"/>
</dbReference>
<keyword evidence="3" id="KW-1185">Reference proteome</keyword>
<dbReference type="Proteomes" id="UP000278143">
    <property type="component" value="Unassembled WGS sequence"/>
</dbReference>
<protein>
    <submittedName>
        <fullName evidence="2">Rab-GTPase-TBC domain-containing protein</fullName>
    </submittedName>
</protein>
<dbReference type="OrthoDB" id="159449at2759"/>
<reference evidence="3" key="1">
    <citation type="journal article" date="2018" name="Nat. Microbiol.">
        <title>Leveraging single-cell genomics to expand the fungal tree of life.</title>
        <authorList>
            <person name="Ahrendt S.R."/>
            <person name="Quandt C.A."/>
            <person name="Ciobanu D."/>
            <person name="Clum A."/>
            <person name="Salamov A."/>
            <person name="Andreopoulos B."/>
            <person name="Cheng J.F."/>
            <person name="Woyke T."/>
            <person name="Pelin A."/>
            <person name="Henrissat B."/>
            <person name="Reynolds N.K."/>
            <person name="Benny G.L."/>
            <person name="Smith M.E."/>
            <person name="James T.Y."/>
            <person name="Grigoriev I.V."/>
        </authorList>
    </citation>
    <scope>NUCLEOTIDE SEQUENCE [LARGE SCALE GENOMIC DNA]</scope>
    <source>
        <strain evidence="3">Benny S71-1</strain>
    </source>
</reference>
<dbReference type="Gene3D" id="1.10.8.270">
    <property type="entry name" value="putative rabgap domain of human tbc1 domain family member 14 like domains"/>
    <property type="match status" value="1"/>
</dbReference>
<dbReference type="Gene3D" id="1.10.472.80">
    <property type="entry name" value="Ypt/Rab-GAP domain of gyp1p, domain 3"/>
    <property type="match status" value="1"/>
</dbReference>
<proteinExistence type="predicted"/>
<dbReference type="InterPro" id="IPR035969">
    <property type="entry name" value="Rab-GAP_TBC_sf"/>
</dbReference>
<feature type="domain" description="Rab-GAP TBC" evidence="1">
    <location>
        <begin position="29"/>
        <end position="214"/>
    </location>
</feature>
<dbReference type="FunFam" id="1.10.8.270:FF:000016">
    <property type="entry name" value="TBC1 domain family member 2A"/>
    <property type="match status" value="1"/>
</dbReference>
<dbReference type="SUPFAM" id="SSF47923">
    <property type="entry name" value="Ypt/Rab-GAP domain of gyp1p"/>
    <property type="match status" value="2"/>
</dbReference>
<name>A0A4P9YXR2_9FUNG</name>
<dbReference type="Pfam" id="PF00566">
    <property type="entry name" value="RabGAP-TBC"/>
    <property type="match status" value="1"/>
</dbReference>
<evidence type="ECO:0000313" key="3">
    <source>
        <dbReference type="Proteomes" id="UP000278143"/>
    </source>
</evidence>
<evidence type="ECO:0000259" key="1">
    <source>
        <dbReference type="PROSITE" id="PS50086"/>
    </source>
</evidence>
<gene>
    <name evidence="2" type="ORF">SYNPS1DRAFT_7991</name>
</gene>
<dbReference type="GO" id="GO:0005096">
    <property type="term" value="F:GTPase activator activity"/>
    <property type="evidence" value="ECO:0007669"/>
    <property type="project" value="TreeGrafter"/>
</dbReference>
<dbReference type="AlphaFoldDB" id="A0A4P9YXR2"/>
<dbReference type="GO" id="GO:0031267">
    <property type="term" value="F:small GTPase binding"/>
    <property type="evidence" value="ECO:0007669"/>
    <property type="project" value="TreeGrafter"/>
</dbReference>
<dbReference type="EMBL" id="KZ990024">
    <property type="protein sequence ID" value="RKP24814.1"/>
    <property type="molecule type" value="Genomic_DNA"/>
</dbReference>
<evidence type="ECO:0000313" key="2">
    <source>
        <dbReference type="EMBL" id="RKP24814.1"/>
    </source>
</evidence>
<dbReference type="PANTHER" id="PTHR47219">
    <property type="entry name" value="RAB GTPASE-ACTIVATING PROTEIN 1-LIKE"/>
    <property type="match status" value="1"/>
</dbReference>
<organism evidence="2 3">
    <name type="scientific">Syncephalis pseudoplumigaleata</name>
    <dbReference type="NCBI Taxonomy" id="1712513"/>
    <lineage>
        <taxon>Eukaryota</taxon>
        <taxon>Fungi</taxon>
        <taxon>Fungi incertae sedis</taxon>
        <taxon>Zoopagomycota</taxon>
        <taxon>Zoopagomycotina</taxon>
        <taxon>Zoopagomycetes</taxon>
        <taxon>Zoopagales</taxon>
        <taxon>Piptocephalidaceae</taxon>
        <taxon>Syncephalis</taxon>
    </lineage>
</organism>
<sequence>EVKWTTIMEKFPPSSIRKSKKVRRLVKQGIPDSIRGKVWLYLADAAKYRRPGLYEQLKTKEPLEIYEAIERDIQRCYPNHVLFHEEHGVGQATLYAVLKAYAHYNQEVGYCQGMGRLVGLMLMQLDEEDAFWLLVATIDQHLTGYYTPNLGRLRVDAEVFEHLLASHNPMLSKHLTENGVVPLMYVTQWFLTLFTMALPWETVLRVWDVFYFGGKCYYCNKFLFRVALGILDVSKDWLLHQCPTNSELLSYLLHLPVEKMRSDDILRAAFKVRLRRQEIDRLARR</sequence>
<dbReference type="Gene3D" id="1.10.10.750">
    <property type="entry name" value="Ypt/Rab-GAP domain of gyp1p, domain 1"/>
    <property type="match status" value="1"/>
</dbReference>
<dbReference type="InterPro" id="IPR000195">
    <property type="entry name" value="Rab-GAP-TBC_dom"/>
</dbReference>
<dbReference type="InterPro" id="IPR050302">
    <property type="entry name" value="Rab_GAP_TBC_domain"/>
</dbReference>
<dbReference type="SMART" id="SM00164">
    <property type="entry name" value="TBC"/>
    <property type="match status" value="1"/>
</dbReference>
<accession>A0A4P9YXR2</accession>
<feature type="non-terminal residue" evidence="2">
    <location>
        <position position="285"/>
    </location>
</feature>
<dbReference type="PANTHER" id="PTHR47219:SF9">
    <property type="entry name" value="GTPASE ACTIVATING PROTEIN AND CENTROSOME-ASSOCIATED, ISOFORM B"/>
    <property type="match status" value="1"/>
</dbReference>
<feature type="non-terminal residue" evidence="2">
    <location>
        <position position="1"/>
    </location>
</feature>